<organism evidence="10 11">
    <name type="scientific">Candidatus Cryptobacteroides intestinavium</name>
    <dbReference type="NCBI Taxonomy" id="2840766"/>
    <lineage>
        <taxon>Bacteria</taxon>
        <taxon>Pseudomonadati</taxon>
        <taxon>Bacteroidota</taxon>
        <taxon>Bacteroidia</taxon>
        <taxon>Bacteroidales</taxon>
        <taxon>Candidatus Cryptobacteroides</taxon>
    </lineage>
</organism>
<evidence type="ECO:0000256" key="3">
    <source>
        <dbReference type="ARBA" id="ARBA00022884"/>
    </source>
</evidence>
<dbReference type="GO" id="GO:0005840">
    <property type="term" value="C:ribosome"/>
    <property type="evidence" value="ECO:0007669"/>
    <property type="project" value="UniProtKB-KW"/>
</dbReference>
<evidence type="ECO:0000256" key="2">
    <source>
        <dbReference type="ARBA" id="ARBA00022730"/>
    </source>
</evidence>
<evidence type="ECO:0000256" key="1">
    <source>
        <dbReference type="ARBA" id="ARBA00010605"/>
    </source>
</evidence>
<evidence type="ECO:0000259" key="9">
    <source>
        <dbReference type="Pfam" id="PF03948"/>
    </source>
</evidence>
<proteinExistence type="inferred from homology"/>
<feature type="domain" description="Ribosomal protein L9" evidence="8">
    <location>
        <begin position="1"/>
        <end position="46"/>
    </location>
</feature>
<feature type="domain" description="Large ribosomal subunit protein bL9 C-terminal" evidence="9">
    <location>
        <begin position="63"/>
        <end position="146"/>
    </location>
</feature>
<evidence type="ECO:0000256" key="4">
    <source>
        <dbReference type="ARBA" id="ARBA00022980"/>
    </source>
</evidence>
<comment type="function">
    <text evidence="7">Binds to the 23S rRNA.</text>
</comment>
<dbReference type="Gene3D" id="3.40.5.10">
    <property type="entry name" value="Ribosomal protein L9, N-terminal domain"/>
    <property type="match status" value="1"/>
</dbReference>
<keyword evidence="3 7" id="KW-0694">RNA-binding</keyword>
<evidence type="ECO:0000313" key="10">
    <source>
        <dbReference type="EMBL" id="MBO8451657.1"/>
    </source>
</evidence>
<evidence type="ECO:0000256" key="5">
    <source>
        <dbReference type="ARBA" id="ARBA00023274"/>
    </source>
</evidence>
<dbReference type="InterPro" id="IPR020069">
    <property type="entry name" value="Ribosomal_bL9_C"/>
</dbReference>
<dbReference type="InterPro" id="IPR009027">
    <property type="entry name" value="Ribosomal_bL9/RNase_H1_N"/>
</dbReference>
<evidence type="ECO:0000313" key="11">
    <source>
        <dbReference type="Proteomes" id="UP000823661"/>
    </source>
</evidence>
<dbReference type="EMBL" id="JADIMI010000017">
    <property type="protein sequence ID" value="MBO8451657.1"/>
    <property type="molecule type" value="Genomic_DNA"/>
</dbReference>
<dbReference type="HAMAP" id="MF_00503">
    <property type="entry name" value="Ribosomal_bL9"/>
    <property type="match status" value="1"/>
</dbReference>
<evidence type="ECO:0000256" key="6">
    <source>
        <dbReference type="ARBA" id="ARBA00035292"/>
    </source>
</evidence>
<sequence>MEIILKKDVANLGNADDIVNVKAGYAVNYLIPQGYAIMATASAKKVLAENIRQRAHKEAKLRADAEALAARIAEVAIKIAVKVSESGRIYGSVTAAQVADALAAAGIEIDKKDITVASDIKELGSYEASVKCYKDIKGTVKFEVVAEEN</sequence>
<dbReference type="Gene3D" id="3.10.430.100">
    <property type="entry name" value="Ribosomal protein L9, C-terminal domain"/>
    <property type="match status" value="1"/>
</dbReference>
<dbReference type="InterPro" id="IPR020594">
    <property type="entry name" value="Ribosomal_bL9_bac/chp"/>
</dbReference>
<dbReference type="InterPro" id="IPR020070">
    <property type="entry name" value="Ribosomal_bL9_N"/>
</dbReference>
<dbReference type="Proteomes" id="UP000823661">
    <property type="component" value="Unassembled WGS sequence"/>
</dbReference>
<accession>A0A9D9EQY2</accession>
<gene>
    <name evidence="7" type="primary">rplI</name>
    <name evidence="10" type="ORF">IAC06_02065</name>
</gene>
<dbReference type="GO" id="GO:0019843">
    <property type="term" value="F:rRNA binding"/>
    <property type="evidence" value="ECO:0007669"/>
    <property type="project" value="UniProtKB-UniRule"/>
</dbReference>
<dbReference type="InterPro" id="IPR036791">
    <property type="entry name" value="Ribosomal_bL9_C_sf"/>
</dbReference>
<dbReference type="PANTHER" id="PTHR21368">
    <property type="entry name" value="50S RIBOSOMAL PROTEIN L9"/>
    <property type="match status" value="1"/>
</dbReference>
<dbReference type="GO" id="GO:0003735">
    <property type="term" value="F:structural constituent of ribosome"/>
    <property type="evidence" value="ECO:0007669"/>
    <property type="project" value="InterPro"/>
</dbReference>
<dbReference type="Pfam" id="PF03948">
    <property type="entry name" value="Ribosomal_L9_C"/>
    <property type="match status" value="1"/>
</dbReference>
<comment type="caution">
    <text evidence="10">The sequence shown here is derived from an EMBL/GenBank/DDBJ whole genome shotgun (WGS) entry which is preliminary data.</text>
</comment>
<dbReference type="InterPro" id="IPR000244">
    <property type="entry name" value="Ribosomal_bL9"/>
</dbReference>
<dbReference type="NCBIfam" id="TIGR00158">
    <property type="entry name" value="L9"/>
    <property type="match status" value="1"/>
</dbReference>
<protein>
    <recommendedName>
        <fullName evidence="6 7">Large ribosomal subunit protein bL9</fullName>
    </recommendedName>
</protein>
<reference evidence="10" key="2">
    <citation type="journal article" date="2021" name="PeerJ">
        <title>Extensive microbial diversity within the chicken gut microbiome revealed by metagenomics and culture.</title>
        <authorList>
            <person name="Gilroy R."/>
            <person name="Ravi A."/>
            <person name="Getino M."/>
            <person name="Pursley I."/>
            <person name="Horton D.L."/>
            <person name="Alikhan N.F."/>
            <person name="Baker D."/>
            <person name="Gharbi K."/>
            <person name="Hall N."/>
            <person name="Watson M."/>
            <person name="Adriaenssens E.M."/>
            <person name="Foster-Nyarko E."/>
            <person name="Jarju S."/>
            <person name="Secka A."/>
            <person name="Antonio M."/>
            <person name="Oren A."/>
            <person name="Chaudhuri R.R."/>
            <person name="La Ragione R."/>
            <person name="Hildebrand F."/>
            <person name="Pallen M.J."/>
        </authorList>
    </citation>
    <scope>NUCLEOTIDE SEQUENCE</scope>
    <source>
        <strain evidence="10">B1-20833</strain>
    </source>
</reference>
<evidence type="ECO:0000256" key="7">
    <source>
        <dbReference type="HAMAP-Rule" id="MF_00503"/>
    </source>
</evidence>
<dbReference type="SUPFAM" id="SSF55653">
    <property type="entry name" value="Ribosomal protein L9 C-domain"/>
    <property type="match status" value="1"/>
</dbReference>
<name>A0A9D9EQY2_9BACT</name>
<keyword evidence="2 7" id="KW-0699">rRNA-binding</keyword>
<dbReference type="AlphaFoldDB" id="A0A9D9EQY2"/>
<keyword evidence="4 7" id="KW-0689">Ribosomal protein</keyword>
<dbReference type="GO" id="GO:0006412">
    <property type="term" value="P:translation"/>
    <property type="evidence" value="ECO:0007669"/>
    <property type="project" value="UniProtKB-UniRule"/>
</dbReference>
<comment type="similarity">
    <text evidence="1 7">Belongs to the bacterial ribosomal protein bL9 family.</text>
</comment>
<keyword evidence="5 7" id="KW-0687">Ribonucleoprotein</keyword>
<evidence type="ECO:0000259" key="8">
    <source>
        <dbReference type="Pfam" id="PF01281"/>
    </source>
</evidence>
<dbReference type="InterPro" id="IPR036935">
    <property type="entry name" value="Ribosomal_bL9_N_sf"/>
</dbReference>
<dbReference type="Pfam" id="PF01281">
    <property type="entry name" value="Ribosomal_L9_N"/>
    <property type="match status" value="1"/>
</dbReference>
<dbReference type="SUPFAM" id="SSF55658">
    <property type="entry name" value="L9 N-domain-like"/>
    <property type="match status" value="1"/>
</dbReference>
<dbReference type="GO" id="GO:1990904">
    <property type="term" value="C:ribonucleoprotein complex"/>
    <property type="evidence" value="ECO:0007669"/>
    <property type="project" value="UniProtKB-KW"/>
</dbReference>
<reference evidence="10" key="1">
    <citation type="submission" date="2020-10" db="EMBL/GenBank/DDBJ databases">
        <authorList>
            <person name="Gilroy R."/>
        </authorList>
    </citation>
    <scope>NUCLEOTIDE SEQUENCE</scope>
    <source>
        <strain evidence="10">B1-20833</strain>
    </source>
</reference>